<dbReference type="Gene3D" id="3.40.50.300">
    <property type="entry name" value="P-loop containing nucleotide triphosphate hydrolases"/>
    <property type="match status" value="2"/>
</dbReference>
<feature type="compositionally biased region" description="Low complexity" evidence="6">
    <location>
        <begin position="566"/>
        <end position="575"/>
    </location>
</feature>
<keyword evidence="2" id="KW-0677">Repeat</keyword>
<keyword evidence="3" id="KW-0547">Nucleotide-binding</keyword>
<feature type="domain" description="ABC transporter" evidence="7">
    <location>
        <begin position="326"/>
        <end position="541"/>
    </location>
</feature>
<dbReference type="SMART" id="SM00382">
    <property type="entry name" value="AAA"/>
    <property type="match status" value="2"/>
</dbReference>
<dbReference type="InterPro" id="IPR003593">
    <property type="entry name" value="AAA+_ATPase"/>
</dbReference>
<organism evidence="8 9">
    <name type="scientific">Herbaspirillum rhizosphaerae</name>
    <dbReference type="NCBI Taxonomy" id="346179"/>
    <lineage>
        <taxon>Bacteria</taxon>
        <taxon>Pseudomonadati</taxon>
        <taxon>Pseudomonadota</taxon>
        <taxon>Betaproteobacteria</taxon>
        <taxon>Burkholderiales</taxon>
        <taxon>Oxalobacteraceae</taxon>
        <taxon>Herbaspirillum</taxon>
    </lineage>
</organism>
<evidence type="ECO:0000256" key="6">
    <source>
        <dbReference type="SAM" id="MobiDB-lite"/>
    </source>
</evidence>
<dbReference type="RefSeq" id="WP_408169432.1">
    <property type="nucleotide sequence ID" value="NZ_JAQQFR010000012.1"/>
</dbReference>
<feature type="coiled-coil region" evidence="5">
    <location>
        <begin position="596"/>
        <end position="658"/>
    </location>
</feature>
<feature type="compositionally biased region" description="Basic and acidic residues" evidence="6">
    <location>
        <begin position="555"/>
        <end position="565"/>
    </location>
</feature>
<evidence type="ECO:0000256" key="3">
    <source>
        <dbReference type="ARBA" id="ARBA00022741"/>
    </source>
</evidence>
<evidence type="ECO:0000256" key="2">
    <source>
        <dbReference type="ARBA" id="ARBA00022737"/>
    </source>
</evidence>
<dbReference type="PANTHER" id="PTHR19211:SF14">
    <property type="entry name" value="ATP-BINDING CASSETTE SUB-FAMILY F MEMBER 1"/>
    <property type="match status" value="1"/>
</dbReference>
<dbReference type="InterPro" id="IPR032781">
    <property type="entry name" value="ABC_tran_Xtn"/>
</dbReference>
<proteinExistence type="predicted"/>
<evidence type="ECO:0000259" key="7">
    <source>
        <dbReference type="PROSITE" id="PS50893"/>
    </source>
</evidence>
<evidence type="ECO:0000256" key="5">
    <source>
        <dbReference type="SAM" id="Coils"/>
    </source>
</evidence>
<evidence type="ECO:0000256" key="1">
    <source>
        <dbReference type="ARBA" id="ARBA00022475"/>
    </source>
</evidence>
<dbReference type="Proteomes" id="UP001629214">
    <property type="component" value="Unassembled WGS sequence"/>
</dbReference>
<reference evidence="8 9" key="1">
    <citation type="journal article" date="2024" name="Chem. Sci.">
        <title>Discovery of megapolipeptins by genome mining of a Burkholderiales bacteria collection.</title>
        <authorList>
            <person name="Paulo B.S."/>
            <person name="Recchia M.J.J."/>
            <person name="Lee S."/>
            <person name="Fergusson C.H."/>
            <person name="Romanowski S.B."/>
            <person name="Hernandez A."/>
            <person name="Krull N."/>
            <person name="Liu D.Y."/>
            <person name="Cavanagh H."/>
            <person name="Bos A."/>
            <person name="Gray C.A."/>
            <person name="Murphy B.T."/>
            <person name="Linington R.G."/>
            <person name="Eustaquio A.S."/>
        </authorList>
    </citation>
    <scope>NUCLEOTIDE SEQUENCE [LARGE SCALE GENOMIC DNA]</scope>
    <source>
        <strain evidence="8 9">RL21-008-BIB-B</strain>
    </source>
</reference>
<evidence type="ECO:0000313" key="9">
    <source>
        <dbReference type="Proteomes" id="UP001629214"/>
    </source>
</evidence>
<keyword evidence="1" id="KW-0472">Membrane</keyword>
<keyword evidence="5" id="KW-0175">Coiled coil</keyword>
<dbReference type="Pfam" id="PF12848">
    <property type="entry name" value="ABC_tran_Xtn"/>
    <property type="match status" value="1"/>
</dbReference>
<evidence type="ECO:0000313" key="8">
    <source>
        <dbReference type="EMBL" id="MFL9880399.1"/>
    </source>
</evidence>
<keyword evidence="4 8" id="KW-0067">ATP-binding</keyword>
<name>A0ABW8ZB63_9BURK</name>
<keyword evidence="1" id="KW-1003">Cell membrane</keyword>
<feature type="region of interest" description="Disordered" evidence="6">
    <location>
        <begin position="550"/>
        <end position="581"/>
    </location>
</feature>
<dbReference type="Pfam" id="PF00005">
    <property type="entry name" value="ABC_tran"/>
    <property type="match status" value="2"/>
</dbReference>
<dbReference type="SUPFAM" id="SSF52540">
    <property type="entry name" value="P-loop containing nucleoside triphosphate hydrolases"/>
    <property type="match status" value="2"/>
</dbReference>
<dbReference type="PROSITE" id="PS00211">
    <property type="entry name" value="ABC_TRANSPORTER_1"/>
    <property type="match status" value="2"/>
</dbReference>
<protein>
    <submittedName>
        <fullName evidence="8">ATP-binding cassette domain-containing protein</fullName>
    </submittedName>
</protein>
<dbReference type="PROSITE" id="PS50893">
    <property type="entry name" value="ABC_TRANSPORTER_2"/>
    <property type="match status" value="2"/>
</dbReference>
<dbReference type="InterPro" id="IPR003439">
    <property type="entry name" value="ABC_transporter-like_ATP-bd"/>
</dbReference>
<dbReference type="GO" id="GO:0005524">
    <property type="term" value="F:ATP binding"/>
    <property type="evidence" value="ECO:0007669"/>
    <property type="project" value="UniProtKB-KW"/>
</dbReference>
<dbReference type="InterPro" id="IPR050611">
    <property type="entry name" value="ABCF"/>
</dbReference>
<comment type="caution">
    <text evidence="8">The sequence shown here is derived from an EMBL/GenBank/DDBJ whole genome shotgun (WGS) entry which is preliminary data.</text>
</comment>
<gene>
    <name evidence="8" type="ORF">PQR63_18515</name>
</gene>
<evidence type="ECO:0000256" key="4">
    <source>
        <dbReference type="ARBA" id="ARBA00022840"/>
    </source>
</evidence>
<dbReference type="PANTHER" id="PTHR19211">
    <property type="entry name" value="ATP-BINDING TRANSPORT PROTEIN-RELATED"/>
    <property type="match status" value="1"/>
</dbReference>
<dbReference type="InterPro" id="IPR027417">
    <property type="entry name" value="P-loop_NTPase"/>
</dbReference>
<dbReference type="CDD" id="cd03221">
    <property type="entry name" value="ABCF_EF-3"/>
    <property type="match status" value="2"/>
</dbReference>
<keyword evidence="9" id="KW-1185">Reference proteome</keyword>
<dbReference type="EMBL" id="JAQQFR010000012">
    <property type="protein sequence ID" value="MFL9880399.1"/>
    <property type="molecule type" value="Genomic_DNA"/>
</dbReference>
<feature type="domain" description="ABC transporter" evidence="7">
    <location>
        <begin position="2"/>
        <end position="250"/>
    </location>
</feature>
<sequence length="671" mass="74528">MIRFQQVSLARGVKPLLENVDLTLNPGDKIGLIGANGAGKSSLFAMLRGELHADQGNIDYPTKWRVAYVAQETPALDRPAVEYAIDGDVTLRRLEAQLAAAEAEPESAENGTHIAELYGALADADVYTVRSRAEQLLIGLGFTLEQMERPVASFSGGWRMRLNLAQALMCPSDLLLLDEPTNHLDLDAIIWLEDWLKRYAGTLIIISHDRDFLDGVVNVIVHIDDRKLKRYSGNYSAFERQRAAQLELAAGMIEKQMRQRAHLHSFIDRFKAKASKARQAQSRMKALAKMEELAPLRAAAEFSFEFREPLSAPNPLLVMEKVNAGYRIEDPETYAISERIIVGGIDFSLQTGQRIGLLGVNGAGKSTLIKTIANELDPIAGTAQFGKGLVIGYFAQHQVEMLRHDESPLWHLARIAPDVREQELRNFLGSFNFNGTMASSSIAPFSGGEKARLALALIVWQRPNLLLLDEPTNHLDLETREALTMALAQFEGTLVLVSHDRHLLRATTDQFLIVADGKLQPFDGDLDDYRDWLFKTKLAAKNSAAEAAQAAAAKPKAEPKVEQKAPEPVAVAAPVGDRREQKRLDAEERQRLAGLKKPIESRIKRLEEQIAKCNEKKAAIDARLAAPDIYDAANKEELKKLIADQAYCTKELEQLEEDWLGQQEALEQLVA</sequence>
<accession>A0ABW8ZB63</accession>
<dbReference type="InterPro" id="IPR017871">
    <property type="entry name" value="ABC_transporter-like_CS"/>
</dbReference>